<sequence length="223" mass="24159">MKKNVRWSCEYLKGKFIFFKKKIDSIKIGELERTGGTSERRGASIPFTCRGGRRVDTSRGGSVNSSASTPCGIENIEFSKRRGACIPFACRGDHCMDTNRGESVISSASTSSVIKNIEIVFSPINSMITAFATGLRGSAELSDWMAMNNLIQSWIFNTLEQSLALQGNKIEKCHTGTGIPVPYPGPWRVRSGSKIVYPGGYGSGSGSGSKFHYKGTGPSLRVP</sequence>
<proteinExistence type="predicted"/>
<dbReference type="Proteomes" id="UP001060085">
    <property type="component" value="Linkage Group LG04"/>
</dbReference>
<gene>
    <name evidence="1" type="ORF">M9H77_17421</name>
</gene>
<dbReference type="EMBL" id="CM044704">
    <property type="protein sequence ID" value="KAI5667568.1"/>
    <property type="molecule type" value="Genomic_DNA"/>
</dbReference>
<comment type="caution">
    <text evidence="1">The sequence shown here is derived from an EMBL/GenBank/DDBJ whole genome shotgun (WGS) entry which is preliminary data.</text>
</comment>
<keyword evidence="2" id="KW-1185">Reference proteome</keyword>
<reference evidence="2" key="1">
    <citation type="journal article" date="2023" name="Nat. Plants">
        <title>Single-cell RNA sequencing provides a high-resolution roadmap for understanding the multicellular compartmentation of specialized metabolism.</title>
        <authorList>
            <person name="Sun S."/>
            <person name="Shen X."/>
            <person name="Li Y."/>
            <person name="Li Y."/>
            <person name="Wang S."/>
            <person name="Li R."/>
            <person name="Zhang H."/>
            <person name="Shen G."/>
            <person name="Guo B."/>
            <person name="Wei J."/>
            <person name="Xu J."/>
            <person name="St-Pierre B."/>
            <person name="Chen S."/>
            <person name="Sun C."/>
        </authorList>
    </citation>
    <scope>NUCLEOTIDE SEQUENCE [LARGE SCALE GENOMIC DNA]</scope>
</reference>
<name>A0ACC0B4X9_CATRO</name>
<evidence type="ECO:0000313" key="1">
    <source>
        <dbReference type="EMBL" id="KAI5667568.1"/>
    </source>
</evidence>
<protein>
    <submittedName>
        <fullName evidence="1">Uncharacterized protein</fullName>
    </submittedName>
</protein>
<accession>A0ACC0B4X9</accession>
<evidence type="ECO:0000313" key="2">
    <source>
        <dbReference type="Proteomes" id="UP001060085"/>
    </source>
</evidence>
<organism evidence="1 2">
    <name type="scientific">Catharanthus roseus</name>
    <name type="common">Madagascar periwinkle</name>
    <name type="synonym">Vinca rosea</name>
    <dbReference type="NCBI Taxonomy" id="4058"/>
    <lineage>
        <taxon>Eukaryota</taxon>
        <taxon>Viridiplantae</taxon>
        <taxon>Streptophyta</taxon>
        <taxon>Embryophyta</taxon>
        <taxon>Tracheophyta</taxon>
        <taxon>Spermatophyta</taxon>
        <taxon>Magnoliopsida</taxon>
        <taxon>eudicotyledons</taxon>
        <taxon>Gunneridae</taxon>
        <taxon>Pentapetalae</taxon>
        <taxon>asterids</taxon>
        <taxon>lamiids</taxon>
        <taxon>Gentianales</taxon>
        <taxon>Apocynaceae</taxon>
        <taxon>Rauvolfioideae</taxon>
        <taxon>Vinceae</taxon>
        <taxon>Catharanthinae</taxon>
        <taxon>Catharanthus</taxon>
    </lineage>
</organism>